<dbReference type="InterPro" id="IPR008756">
    <property type="entry name" value="Peptidase_M56"/>
</dbReference>
<keyword evidence="1" id="KW-0472">Membrane</keyword>
<dbReference type="OrthoDB" id="649093at2"/>
<dbReference type="Pfam" id="PF05569">
    <property type="entry name" value="Peptidase_M56"/>
    <property type="match status" value="1"/>
</dbReference>
<dbReference type="Proteomes" id="UP000309488">
    <property type="component" value="Unassembled WGS sequence"/>
</dbReference>
<keyword evidence="1" id="KW-0812">Transmembrane</keyword>
<organism evidence="3 4">
    <name type="scientific">Pedobacter polaris</name>
    <dbReference type="NCBI Taxonomy" id="2571273"/>
    <lineage>
        <taxon>Bacteria</taxon>
        <taxon>Pseudomonadati</taxon>
        <taxon>Bacteroidota</taxon>
        <taxon>Sphingobacteriia</taxon>
        <taxon>Sphingobacteriales</taxon>
        <taxon>Sphingobacteriaceae</taxon>
        <taxon>Pedobacter</taxon>
    </lineage>
</organism>
<accession>A0A4U1CR06</accession>
<gene>
    <name evidence="3" type="ORF">FA048_10320</name>
</gene>
<dbReference type="AlphaFoldDB" id="A0A4U1CR06"/>
<feature type="transmembrane region" description="Helical" evidence="1">
    <location>
        <begin position="6"/>
        <end position="26"/>
    </location>
</feature>
<evidence type="ECO:0000256" key="1">
    <source>
        <dbReference type="SAM" id="Phobius"/>
    </source>
</evidence>
<name>A0A4U1CR06_9SPHI</name>
<dbReference type="EMBL" id="SWBR01000002">
    <property type="protein sequence ID" value="TKC10567.1"/>
    <property type="molecule type" value="Genomic_DNA"/>
</dbReference>
<dbReference type="InterPro" id="IPR052173">
    <property type="entry name" value="Beta-lactam_resp_regulator"/>
</dbReference>
<reference evidence="3 4" key="1">
    <citation type="submission" date="2019-04" db="EMBL/GenBank/DDBJ databases">
        <title>Pedobacter sp. RP-3-22 sp. nov., isolated from Arctic soil.</title>
        <authorList>
            <person name="Dahal R.H."/>
            <person name="Kim D.-U."/>
        </authorList>
    </citation>
    <scope>NUCLEOTIDE SEQUENCE [LARGE SCALE GENOMIC DNA]</scope>
    <source>
        <strain evidence="3 4">RP-3-22</strain>
    </source>
</reference>
<comment type="caution">
    <text evidence="3">The sequence shown here is derived from an EMBL/GenBank/DDBJ whole genome shotgun (WGS) entry which is preliminary data.</text>
</comment>
<evidence type="ECO:0000259" key="2">
    <source>
        <dbReference type="Pfam" id="PF05569"/>
    </source>
</evidence>
<proteinExistence type="predicted"/>
<feature type="transmembrane region" description="Helical" evidence="1">
    <location>
        <begin position="265"/>
        <end position="284"/>
    </location>
</feature>
<keyword evidence="4" id="KW-1185">Reference proteome</keyword>
<feature type="domain" description="Peptidase M56" evidence="2">
    <location>
        <begin position="145"/>
        <end position="255"/>
    </location>
</feature>
<dbReference type="PANTHER" id="PTHR34978">
    <property type="entry name" value="POSSIBLE SENSOR-TRANSDUCER PROTEIN BLAR"/>
    <property type="match status" value="1"/>
</dbReference>
<evidence type="ECO:0000313" key="3">
    <source>
        <dbReference type="EMBL" id="TKC10567.1"/>
    </source>
</evidence>
<dbReference type="PANTHER" id="PTHR34978:SF3">
    <property type="entry name" value="SLR0241 PROTEIN"/>
    <property type="match status" value="1"/>
</dbReference>
<sequence>MPHFFIILLKINLVLILFAAAYYLILRRLTFYVINRIFLAFGILFSTIYPFIDLTDFFHRQNQNVVAFVPEINQQVKSLVPSGFIGEYWQWIGILFYIGVVFMAFRLIVQFVSLYKMHKKSAPGSVANFQVRILDEAVSPFSFWQTVYINPSLHKERELKTILEHEQIHVKEWHSLDIILAELSVVFYWFNPGVWLMKRAVKENLEFITDEKILKKGVDKKAYQYSLLDVGNLMPAVEIVNNFNLSDLKKRIKMMNARRSSKLTLSRYMLVLPVLLLTTLAFTVSKKDIKKHFAPIEQALITAKIMEAPKTEVVIASKKYTARKKKAEMQVLNIKIDTARKFQVIIDAINLSTDSLNSTLPDFNAARALSLLKQEIIALPEELKGKVTGRMIMIKRDSVHNNDGVKSIENLNFTFKRREQPILAEGKAMGETIVVQGQPTTRTKLPDLSSTRANTTFYLNGKEISAEDLNKIKAAEIKGVNIKKDTQLSEVHIIGYGKKTTNP</sequence>
<feature type="transmembrane region" description="Helical" evidence="1">
    <location>
        <begin position="33"/>
        <end position="52"/>
    </location>
</feature>
<protein>
    <submittedName>
        <fullName evidence="3">M56 family metallopeptidase</fullName>
    </submittedName>
</protein>
<dbReference type="RefSeq" id="WP_136840531.1">
    <property type="nucleotide sequence ID" value="NZ_SWBR01000002.1"/>
</dbReference>
<evidence type="ECO:0000313" key="4">
    <source>
        <dbReference type="Proteomes" id="UP000309488"/>
    </source>
</evidence>
<dbReference type="CDD" id="cd07341">
    <property type="entry name" value="M56_BlaR1_MecR1_like"/>
    <property type="match status" value="1"/>
</dbReference>
<feature type="transmembrane region" description="Helical" evidence="1">
    <location>
        <begin position="88"/>
        <end position="109"/>
    </location>
</feature>
<keyword evidence="1" id="KW-1133">Transmembrane helix</keyword>